<dbReference type="OrthoDB" id="1930622at2759"/>
<comment type="caution">
    <text evidence="2">The sequence shown here is derived from an EMBL/GenBank/DDBJ whole genome shotgun (WGS) entry which is preliminary data.</text>
</comment>
<organism evidence="2 3">
    <name type="scientific">Zizania palustris</name>
    <name type="common">Northern wild rice</name>
    <dbReference type="NCBI Taxonomy" id="103762"/>
    <lineage>
        <taxon>Eukaryota</taxon>
        <taxon>Viridiplantae</taxon>
        <taxon>Streptophyta</taxon>
        <taxon>Embryophyta</taxon>
        <taxon>Tracheophyta</taxon>
        <taxon>Spermatophyta</taxon>
        <taxon>Magnoliopsida</taxon>
        <taxon>Liliopsida</taxon>
        <taxon>Poales</taxon>
        <taxon>Poaceae</taxon>
        <taxon>BOP clade</taxon>
        <taxon>Oryzoideae</taxon>
        <taxon>Oryzeae</taxon>
        <taxon>Zizaniinae</taxon>
        <taxon>Zizania</taxon>
    </lineage>
</organism>
<dbReference type="AlphaFoldDB" id="A0A8J5R1U9"/>
<evidence type="ECO:0000256" key="1">
    <source>
        <dbReference type="ARBA" id="ARBA00006974"/>
    </source>
</evidence>
<dbReference type="EMBL" id="JAAALK010000953">
    <property type="protein sequence ID" value="KAG8043496.1"/>
    <property type="molecule type" value="Genomic_DNA"/>
</dbReference>
<dbReference type="GO" id="GO:0009733">
    <property type="term" value="P:response to auxin"/>
    <property type="evidence" value="ECO:0007669"/>
    <property type="project" value="InterPro"/>
</dbReference>
<sequence>MMLRWRRSKVAVVVGGEEMRERLVPAAAGEIKAAVPRGCVALLLLDGGGGVERVVAEVRVLGQPRVRALMEKAAREFGYDQKGVLRVPCSADEFWRAVAADGPAGAPCRR</sequence>
<protein>
    <recommendedName>
        <fullName evidence="4">Auxin responsive protein</fullName>
    </recommendedName>
</protein>
<dbReference type="PANTHER" id="PTHR31374:SF124">
    <property type="entry name" value="OS04G0617350 PROTEIN"/>
    <property type="match status" value="1"/>
</dbReference>
<accession>A0A8J5R1U9</accession>
<keyword evidence="3" id="KW-1185">Reference proteome</keyword>
<gene>
    <name evidence="2" type="ORF">GUJ93_ZPchr0458g22374</name>
</gene>
<dbReference type="PANTHER" id="PTHR31374">
    <property type="entry name" value="AUXIN-INDUCED PROTEIN-LIKE-RELATED"/>
    <property type="match status" value="1"/>
</dbReference>
<proteinExistence type="inferred from homology"/>
<comment type="similarity">
    <text evidence="1">Belongs to the ARG7 family.</text>
</comment>
<reference evidence="2" key="1">
    <citation type="journal article" date="2021" name="bioRxiv">
        <title>Whole Genome Assembly and Annotation of Northern Wild Rice, Zizania palustris L., Supports a Whole Genome Duplication in the Zizania Genus.</title>
        <authorList>
            <person name="Haas M."/>
            <person name="Kono T."/>
            <person name="Macchietto M."/>
            <person name="Millas R."/>
            <person name="McGilp L."/>
            <person name="Shao M."/>
            <person name="Duquette J."/>
            <person name="Hirsch C.N."/>
            <person name="Kimball J."/>
        </authorList>
    </citation>
    <scope>NUCLEOTIDE SEQUENCE</scope>
    <source>
        <tissue evidence="2">Fresh leaf tissue</tissue>
    </source>
</reference>
<evidence type="ECO:0000313" key="3">
    <source>
        <dbReference type="Proteomes" id="UP000729402"/>
    </source>
</evidence>
<dbReference type="Proteomes" id="UP000729402">
    <property type="component" value="Unassembled WGS sequence"/>
</dbReference>
<dbReference type="InterPro" id="IPR003676">
    <property type="entry name" value="SAUR_fam"/>
</dbReference>
<evidence type="ECO:0000313" key="2">
    <source>
        <dbReference type="EMBL" id="KAG8043496.1"/>
    </source>
</evidence>
<name>A0A8J5R1U9_ZIZPA</name>
<evidence type="ECO:0008006" key="4">
    <source>
        <dbReference type="Google" id="ProtNLM"/>
    </source>
</evidence>
<reference evidence="2" key="2">
    <citation type="submission" date="2021-02" db="EMBL/GenBank/DDBJ databases">
        <authorList>
            <person name="Kimball J.A."/>
            <person name="Haas M.W."/>
            <person name="Macchietto M."/>
            <person name="Kono T."/>
            <person name="Duquette J."/>
            <person name="Shao M."/>
        </authorList>
    </citation>
    <scope>NUCLEOTIDE SEQUENCE</scope>
    <source>
        <tissue evidence="2">Fresh leaf tissue</tissue>
    </source>
</reference>
<dbReference type="Pfam" id="PF02519">
    <property type="entry name" value="Auxin_inducible"/>
    <property type="match status" value="1"/>
</dbReference>